<keyword evidence="3 14" id="KW-1003">Cell membrane</keyword>
<evidence type="ECO:0000256" key="4">
    <source>
        <dbReference type="ARBA" id="ARBA00022519"/>
    </source>
</evidence>
<dbReference type="InterPro" id="IPR012338">
    <property type="entry name" value="Beta-lactam/transpept-like"/>
</dbReference>
<evidence type="ECO:0000256" key="10">
    <source>
        <dbReference type="ARBA" id="ARBA00022984"/>
    </source>
</evidence>
<evidence type="ECO:0000256" key="6">
    <source>
        <dbReference type="ARBA" id="ARBA00022670"/>
    </source>
</evidence>
<evidence type="ECO:0000256" key="1">
    <source>
        <dbReference type="ARBA" id="ARBA00004167"/>
    </source>
</evidence>
<keyword evidence="10 14" id="KW-0573">Peptidoglycan synthesis</keyword>
<proteinExistence type="inferred from homology"/>
<evidence type="ECO:0000256" key="7">
    <source>
        <dbReference type="ARBA" id="ARBA00022692"/>
    </source>
</evidence>
<dbReference type="PANTHER" id="PTHR30627:SF2">
    <property type="entry name" value="PEPTIDOGLYCAN D,D-TRANSPEPTIDASE MRDA"/>
    <property type="match status" value="1"/>
</dbReference>
<keyword evidence="6 14" id="KW-0645">Protease</keyword>
<keyword evidence="5 14" id="KW-0121">Carboxypeptidase</keyword>
<dbReference type="HAMAP" id="MF_02081">
    <property type="entry name" value="MrdA_transpept"/>
    <property type="match status" value="1"/>
</dbReference>
<keyword evidence="11 14" id="KW-1133">Transmembrane helix</keyword>
<reference evidence="18" key="1">
    <citation type="journal article" date="2019" name="Int. J. Syst. Evol. Microbiol.">
        <title>The Global Catalogue of Microorganisms (GCM) 10K type strain sequencing project: providing services to taxonomists for standard genome sequencing and annotation.</title>
        <authorList>
            <consortium name="The Broad Institute Genomics Platform"/>
            <consortium name="The Broad Institute Genome Sequencing Center for Infectious Disease"/>
            <person name="Wu L."/>
            <person name="Ma J."/>
        </authorList>
    </citation>
    <scope>NUCLEOTIDE SEQUENCE [LARGE SCALE GENOMIC DNA]</scope>
    <source>
        <strain evidence="18">CGMCC 1.10992</strain>
    </source>
</reference>
<evidence type="ECO:0000256" key="13">
    <source>
        <dbReference type="ARBA" id="ARBA00023316"/>
    </source>
</evidence>
<sequence>MMRRRVAIHDTHAESRLFTRRALVSLIVVVGMLLLLVFNLYHLQVKSFSTYQTRSNDNRIRLLPIAPNRGLIYDRNGVLLAENRPVFSLELVPEEVDDLGQTVADLAELLPITLEEQEKFLESSRFSRRFKRLPLKARLNEEQVAIFSVNQHRFPGVYIEARPTRYYPYGDVLTHVLGFVAKINRKDLQRIEEAGDLANYKATRDIGKQGIEKYYERFLHGQVGYREVEVNNRGRIIRTLSVQEPVAGQDLFLNIDINLQLLAHQALAGSRGAIVAMDARDGGVLAMVSAPSYDPNLFVHGISSKDYRELLESKDRPLINRATQGTYPPASTIKPHMALLALEEYIVTPSTRIWDPGWYQPPNVNRRFRDWKRWGHGWVDMYHAIEQSCDTYYYELAHKLGIDKISDFMTKFGWGEYSGIDIHEESRGNMPSRGWKRARYNQPWYLGDTISVGIGQGYWTTTPIQLASATAIFANQGKHYVPRVLKSFQTSTGTLAVPADERPPVVLKQEKNWRPVIDAMYGVNHKITGTAHKVFSDAWYESAGKTGTAQVIGIAEDEEYDEEKIDERHRDNAMYMGYAPLNDPRIVLSVAVENAGGGSANAAPIARRLMDYYMNNTSLLPEFKPEF</sequence>
<keyword evidence="9 14" id="KW-0133">Cell shape</keyword>
<comment type="function">
    <text evidence="14">Catalyzes cross-linking of the peptidoglycan cell wall.</text>
</comment>
<feature type="binding site" evidence="14">
    <location>
        <position position="389"/>
    </location>
    <ligand>
        <name>Zn(2+)</name>
        <dbReference type="ChEBI" id="CHEBI:29105"/>
    </ligand>
</feature>
<evidence type="ECO:0000256" key="2">
    <source>
        <dbReference type="ARBA" id="ARBA00004236"/>
    </source>
</evidence>
<gene>
    <name evidence="14 17" type="primary">mrdA</name>
    <name evidence="17" type="ORF">ACFSJ3_17845</name>
</gene>
<comment type="caution">
    <text evidence="17">The sequence shown here is derived from an EMBL/GenBank/DDBJ whole genome shotgun (WGS) entry which is preliminary data.</text>
</comment>
<keyword evidence="7 14" id="KW-0812">Transmembrane</keyword>
<dbReference type="SUPFAM" id="SSF56601">
    <property type="entry name" value="beta-lactamase/transpeptidase-like"/>
    <property type="match status" value="1"/>
</dbReference>
<dbReference type="Gene3D" id="3.90.1310.10">
    <property type="entry name" value="Penicillin-binding protein 2a (Domain 2)"/>
    <property type="match status" value="1"/>
</dbReference>
<keyword evidence="13 14" id="KW-0961">Cell wall biogenesis/degradation</keyword>
<dbReference type="NCBIfam" id="TIGR03423">
    <property type="entry name" value="pbp2_mrdA"/>
    <property type="match status" value="1"/>
</dbReference>
<comment type="catalytic activity">
    <reaction evidence="14">
        <text>Preferential cleavage: (Ac)2-L-Lys-D-Ala-|-D-Ala. Also transpeptidation of peptidyl-alanyl moieties that are N-acyl substituents of D-alanine.</text>
        <dbReference type="EC" id="3.4.16.4"/>
    </reaction>
</comment>
<evidence type="ECO:0000256" key="5">
    <source>
        <dbReference type="ARBA" id="ARBA00022645"/>
    </source>
</evidence>
<dbReference type="Gene3D" id="3.30.1390.30">
    <property type="entry name" value="Penicillin-binding protein 2a, domain 3"/>
    <property type="match status" value="1"/>
</dbReference>
<organism evidence="17 18">
    <name type="scientific">Corallincola platygyrae</name>
    <dbReference type="NCBI Taxonomy" id="1193278"/>
    <lineage>
        <taxon>Bacteria</taxon>
        <taxon>Pseudomonadati</taxon>
        <taxon>Pseudomonadota</taxon>
        <taxon>Gammaproteobacteria</taxon>
        <taxon>Alteromonadales</taxon>
        <taxon>Psychromonadaceae</taxon>
        <taxon>Corallincola</taxon>
    </lineage>
</organism>
<dbReference type="InterPro" id="IPR001460">
    <property type="entry name" value="PCN-bd_Tpept"/>
</dbReference>
<dbReference type="Pfam" id="PF00905">
    <property type="entry name" value="Transpeptidase"/>
    <property type="match status" value="1"/>
</dbReference>
<evidence type="ECO:0000259" key="16">
    <source>
        <dbReference type="Pfam" id="PF03717"/>
    </source>
</evidence>
<dbReference type="Pfam" id="PF03717">
    <property type="entry name" value="PBP_dimer"/>
    <property type="match status" value="1"/>
</dbReference>
<keyword evidence="14" id="KW-0479">Metal-binding</keyword>
<evidence type="ECO:0000256" key="3">
    <source>
        <dbReference type="ARBA" id="ARBA00022475"/>
    </source>
</evidence>
<feature type="binding site" evidence="14">
    <location>
        <position position="376"/>
    </location>
    <ligand>
        <name>Zn(2+)</name>
        <dbReference type="ChEBI" id="CHEBI:29105"/>
    </ligand>
</feature>
<feature type="binding site" evidence="14">
    <location>
        <position position="370"/>
    </location>
    <ligand>
        <name>Zn(2+)</name>
        <dbReference type="ChEBI" id="CHEBI:29105"/>
    </ligand>
</feature>
<keyword evidence="18" id="KW-1185">Reference proteome</keyword>
<feature type="transmembrane region" description="Helical" evidence="14">
    <location>
        <begin position="21"/>
        <end position="41"/>
    </location>
</feature>
<evidence type="ECO:0000313" key="17">
    <source>
        <dbReference type="EMBL" id="MFD2097854.1"/>
    </source>
</evidence>
<dbReference type="InterPro" id="IPR017790">
    <property type="entry name" value="Penicillin-binding_protein_2"/>
</dbReference>
<feature type="active site" description="Acyl-ester intermediate" evidence="14">
    <location>
        <position position="331"/>
    </location>
</feature>
<feature type="binding site" evidence="14">
    <location>
        <position position="355"/>
    </location>
    <ligand>
        <name>Zn(2+)</name>
        <dbReference type="ChEBI" id="CHEBI:29105"/>
    </ligand>
</feature>
<comment type="pathway">
    <text evidence="14">Cell wall biogenesis; peptidoglycan biosynthesis.</text>
</comment>
<dbReference type="InterPro" id="IPR050515">
    <property type="entry name" value="Beta-lactam/transpept"/>
</dbReference>
<evidence type="ECO:0000256" key="12">
    <source>
        <dbReference type="ARBA" id="ARBA00023136"/>
    </source>
</evidence>
<dbReference type="Proteomes" id="UP001597380">
    <property type="component" value="Unassembled WGS sequence"/>
</dbReference>
<comment type="cofactor">
    <cofactor evidence="14">
        <name>Zn(2+)</name>
        <dbReference type="ChEBI" id="CHEBI:29105"/>
    </cofactor>
    <text evidence="14">Binds one Zn(2+) ion per subunit.</text>
</comment>
<dbReference type="Gene3D" id="3.40.710.10">
    <property type="entry name" value="DD-peptidase/beta-lactamase superfamily"/>
    <property type="match status" value="1"/>
</dbReference>
<evidence type="ECO:0000256" key="8">
    <source>
        <dbReference type="ARBA" id="ARBA00022801"/>
    </source>
</evidence>
<dbReference type="PANTHER" id="PTHR30627">
    <property type="entry name" value="PEPTIDOGLYCAN D,D-TRANSPEPTIDASE"/>
    <property type="match status" value="1"/>
</dbReference>
<dbReference type="InterPro" id="IPR036138">
    <property type="entry name" value="PBP_dimer_sf"/>
</dbReference>
<evidence type="ECO:0000259" key="15">
    <source>
        <dbReference type="Pfam" id="PF00905"/>
    </source>
</evidence>
<dbReference type="EC" id="3.4.16.4" evidence="14"/>
<dbReference type="EMBL" id="JBHUHT010000029">
    <property type="protein sequence ID" value="MFD2097854.1"/>
    <property type="molecule type" value="Genomic_DNA"/>
</dbReference>
<dbReference type="SUPFAM" id="SSF56519">
    <property type="entry name" value="Penicillin binding protein dimerisation domain"/>
    <property type="match status" value="1"/>
</dbReference>
<dbReference type="InterPro" id="IPR005311">
    <property type="entry name" value="PBP_dimer"/>
</dbReference>
<accession>A0ABW4XRS2</accession>
<dbReference type="RefSeq" id="WP_345342177.1">
    <property type="nucleotide sequence ID" value="NZ_BAABLI010000033.1"/>
</dbReference>
<comment type="subcellular location">
    <subcellularLocation>
        <location evidence="14">Cell inner membrane</location>
        <topology evidence="14">Single-pass membrane protein</topology>
    </subcellularLocation>
    <subcellularLocation>
        <location evidence="2">Cell membrane</location>
    </subcellularLocation>
    <subcellularLocation>
        <location evidence="1">Membrane</location>
        <topology evidence="1">Single-pass membrane protein</topology>
    </subcellularLocation>
</comment>
<evidence type="ECO:0000313" key="18">
    <source>
        <dbReference type="Proteomes" id="UP001597380"/>
    </source>
</evidence>
<evidence type="ECO:0000256" key="9">
    <source>
        <dbReference type="ARBA" id="ARBA00022960"/>
    </source>
</evidence>
<feature type="domain" description="Penicillin-binding protein dimerisation" evidence="16">
    <location>
        <begin position="65"/>
        <end position="240"/>
    </location>
</feature>
<keyword evidence="14" id="KW-0862">Zinc</keyword>
<evidence type="ECO:0000256" key="14">
    <source>
        <dbReference type="HAMAP-Rule" id="MF_02081"/>
    </source>
</evidence>
<keyword evidence="12 14" id="KW-0472">Membrane</keyword>
<protein>
    <recommendedName>
        <fullName evidence="14">Peptidoglycan D,D-transpeptidase MrdA</fullName>
        <ecNumber evidence="14">3.4.16.4</ecNumber>
    </recommendedName>
    <alternativeName>
        <fullName evidence="14">Penicillin-binding protein 2</fullName>
        <shortName evidence="14">PBP-2</shortName>
    </alternativeName>
</protein>
<keyword evidence="8 14" id="KW-0378">Hydrolase</keyword>
<comment type="similarity">
    <text evidence="14">Belongs to the transpeptidase family. MrdA subfamily.</text>
</comment>
<dbReference type="GO" id="GO:0009002">
    <property type="term" value="F:serine-type D-Ala-D-Ala carboxypeptidase activity"/>
    <property type="evidence" value="ECO:0007669"/>
    <property type="project" value="UniProtKB-EC"/>
</dbReference>
<feature type="domain" description="Penicillin-binding protein transpeptidase" evidence="15">
    <location>
        <begin position="272"/>
        <end position="611"/>
    </location>
</feature>
<evidence type="ECO:0000256" key="11">
    <source>
        <dbReference type="ARBA" id="ARBA00022989"/>
    </source>
</evidence>
<keyword evidence="4 14" id="KW-0997">Cell inner membrane</keyword>
<name>A0ABW4XRS2_9GAMM</name>